<dbReference type="KEGG" id="dalk:DSCA_48620"/>
<dbReference type="EMBL" id="AP021874">
    <property type="protein sequence ID" value="BBO70932.1"/>
    <property type="molecule type" value="Genomic_DNA"/>
</dbReference>
<name>A0A5K7YMG2_9BACT</name>
<evidence type="ECO:0000313" key="1">
    <source>
        <dbReference type="EMBL" id="BBO70932.1"/>
    </source>
</evidence>
<sequence>MAISTDQRKQVDGILHTRGYTDYRWIDPQKIIVAQWVRMKCMYGCGEYGHGGACPPNTPSVAECERFFREYTDAVILHFQGRMDHPEDRHAWSARINAGLVKLERAVFLAGYHRAFQLFMDSCSFCKTCTGRRETCEQPRMARPAPEAMAVDVYATVRQFGFEINVRTDYDQTMDRYAFLMVH</sequence>
<organism evidence="1 2">
    <name type="scientific">Desulfosarcina alkanivorans</name>
    <dbReference type="NCBI Taxonomy" id="571177"/>
    <lineage>
        <taxon>Bacteria</taxon>
        <taxon>Pseudomonadati</taxon>
        <taxon>Thermodesulfobacteriota</taxon>
        <taxon>Desulfobacteria</taxon>
        <taxon>Desulfobacterales</taxon>
        <taxon>Desulfosarcinaceae</taxon>
        <taxon>Desulfosarcina</taxon>
    </lineage>
</organism>
<gene>
    <name evidence="1" type="ORF">DSCA_48620</name>
</gene>
<keyword evidence="2" id="KW-1185">Reference proteome</keyword>
<dbReference type="Pfam" id="PF10050">
    <property type="entry name" value="DUF2284"/>
    <property type="match status" value="1"/>
</dbReference>
<dbReference type="AlphaFoldDB" id="A0A5K7YMG2"/>
<dbReference type="OrthoDB" id="5420534at2"/>
<proteinExistence type="predicted"/>
<protein>
    <submittedName>
        <fullName evidence="1">Metal-binding protein</fullName>
    </submittedName>
</protein>
<reference evidence="1 2" key="1">
    <citation type="submission" date="2019-11" db="EMBL/GenBank/DDBJ databases">
        <title>Comparative genomics of hydrocarbon-degrading Desulfosarcina strains.</title>
        <authorList>
            <person name="Watanabe M."/>
            <person name="Kojima H."/>
            <person name="Fukui M."/>
        </authorList>
    </citation>
    <scope>NUCLEOTIDE SEQUENCE [LARGE SCALE GENOMIC DNA]</scope>
    <source>
        <strain evidence="1 2">PL12</strain>
    </source>
</reference>
<dbReference type="RefSeq" id="WP_155318831.1">
    <property type="nucleotide sequence ID" value="NZ_AP021874.1"/>
</dbReference>
<dbReference type="PIRSF" id="PIRSF018748">
    <property type="entry name" value="UCP018748"/>
    <property type="match status" value="1"/>
</dbReference>
<evidence type="ECO:0000313" key="2">
    <source>
        <dbReference type="Proteomes" id="UP000427906"/>
    </source>
</evidence>
<dbReference type="Proteomes" id="UP000427906">
    <property type="component" value="Chromosome"/>
</dbReference>
<accession>A0A5K7YMG2</accession>
<dbReference type="InterPro" id="IPR019271">
    <property type="entry name" value="DUF2284_metal-binding"/>
</dbReference>